<dbReference type="CDD" id="cd03392">
    <property type="entry name" value="PAP2_like_2"/>
    <property type="match status" value="1"/>
</dbReference>
<dbReference type="InterPro" id="IPR000326">
    <property type="entry name" value="PAP2/HPO"/>
</dbReference>
<proteinExistence type="predicted"/>
<organism evidence="6 7">
    <name type="scientific">Acinetobacter calcoaceticus</name>
    <dbReference type="NCBI Taxonomy" id="471"/>
    <lineage>
        <taxon>Bacteria</taxon>
        <taxon>Pseudomonadati</taxon>
        <taxon>Pseudomonadota</taxon>
        <taxon>Gammaproteobacteria</taxon>
        <taxon>Moraxellales</taxon>
        <taxon>Moraxellaceae</taxon>
        <taxon>Acinetobacter</taxon>
        <taxon>Acinetobacter calcoaceticus/baumannii complex</taxon>
    </lineage>
</organism>
<dbReference type="PANTHER" id="PTHR14969">
    <property type="entry name" value="SPHINGOSINE-1-PHOSPHATE PHOSPHOHYDROLASE"/>
    <property type="match status" value="1"/>
</dbReference>
<evidence type="ECO:0000256" key="4">
    <source>
        <dbReference type="SAM" id="Phobius"/>
    </source>
</evidence>
<gene>
    <name evidence="6" type="ORF">EC844_10242</name>
</gene>
<protein>
    <recommendedName>
        <fullName evidence="1">undecaprenyl-diphosphate phosphatase</fullName>
        <ecNumber evidence="1">3.6.1.27</ecNumber>
    </recommendedName>
    <alternativeName>
        <fullName evidence="2">Undecaprenyl pyrophosphate phosphatase</fullName>
    </alternativeName>
</protein>
<reference evidence="6 7" key="1">
    <citation type="submission" date="2019-03" db="EMBL/GenBank/DDBJ databases">
        <title>Genomic analyses of the natural microbiome of Caenorhabditis elegans.</title>
        <authorList>
            <person name="Samuel B."/>
        </authorList>
    </citation>
    <scope>NUCLEOTIDE SEQUENCE [LARGE SCALE GENOMIC DNA]</scope>
    <source>
        <strain evidence="6 7">JUb89</strain>
    </source>
</reference>
<dbReference type="EC" id="3.6.1.27" evidence="1"/>
<keyword evidence="4" id="KW-0472">Membrane</keyword>
<evidence type="ECO:0000313" key="7">
    <source>
        <dbReference type="Proteomes" id="UP000294963"/>
    </source>
</evidence>
<evidence type="ECO:0000256" key="3">
    <source>
        <dbReference type="ARBA" id="ARBA00047594"/>
    </source>
</evidence>
<evidence type="ECO:0000259" key="5">
    <source>
        <dbReference type="SMART" id="SM00014"/>
    </source>
</evidence>
<evidence type="ECO:0000256" key="2">
    <source>
        <dbReference type="ARBA" id="ARBA00032707"/>
    </source>
</evidence>
<dbReference type="EMBL" id="SLVJ01000002">
    <property type="protein sequence ID" value="TCM69783.1"/>
    <property type="molecule type" value="Genomic_DNA"/>
</dbReference>
<dbReference type="OrthoDB" id="9780918at2"/>
<keyword evidence="4" id="KW-0812">Transmembrane</keyword>
<dbReference type="SMART" id="SM00014">
    <property type="entry name" value="acidPPc"/>
    <property type="match status" value="1"/>
</dbReference>
<name>A0A4R1Y9T3_ACICA</name>
<keyword evidence="4" id="KW-1133">Transmembrane helix</keyword>
<feature type="transmembrane region" description="Helical" evidence="4">
    <location>
        <begin position="178"/>
        <end position="197"/>
    </location>
</feature>
<dbReference type="Gene3D" id="1.20.144.10">
    <property type="entry name" value="Phosphatidic acid phosphatase type 2/haloperoxidase"/>
    <property type="match status" value="2"/>
</dbReference>
<feature type="domain" description="Phosphatidic acid phosphatase type 2/haloperoxidase" evidence="5">
    <location>
        <begin position="80"/>
        <end position="189"/>
    </location>
</feature>
<feature type="transmembrane region" description="Helical" evidence="4">
    <location>
        <begin position="47"/>
        <end position="68"/>
    </location>
</feature>
<evidence type="ECO:0000256" key="1">
    <source>
        <dbReference type="ARBA" id="ARBA00012374"/>
    </source>
</evidence>
<dbReference type="Proteomes" id="UP000294963">
    <property type="component" value="Unassembled WGS sequence"/>
</dbReference>
<dbReference type="SUPFAM" id="SSF48317">
    <property type="entry name" value="Acid phosphatase/Vanadium-dependent haloperoxidase"/>
    <property type="match status" value="1"/>
</dbReference>
<feature type="transmembrane region" description="Helical" evidence="4">
    <location>
        <begin position="121"/>
        <end position="140"/>
    </location>
</feature>
<accession>A0A4R1Y9T3</accession>
<feature type="transmembrane region" description="Helical" evidence="4">
    <location>
        <begin position="80"/>
        <end position="101"/>
    </location>
</feature>
<comment type="caution">
    <text evidence="6">The sequence shown here is derived from an EMBL/GenBank/DDBJ whole genome shotgun (WGS) entry which is preliminary data.</text>
</comment>
<sequence length="202" mass="22761">MPYLVFILGCVGLSIGSIGLHLSSFQQLDHALLVWMSLERTPFLDVIAVFLSLFGGLPAVLLVSTLCCIWQIRSKNFSNIYFIVVGVLGSAVIGWVLKYAIHRPRPDFIQPMIETYGASFPSAHSIYAATLSALIVFIFHKHSRVRVIIFLACLWWIAMGISRIYLGAHYLTDVLAGWGIGFMWIAMLRLVFSQFIFKNKFI</sequence>
<dbReference type="PANTHER" id="PTHR14969:SF13">
    <property type="entry name" value="AT30094P"/>
    <property type="match status" value="1"/>
</dbReference>
<dbReference type="InterPro" id="IPR036938">
    <property type="entry name" value="PAP2/HPO_sf"/>
</dbReference>
<evidence type="ECO:0000313" key="6">
    <source>
        <dbReference type="EMBL" id="TCM69783.1"/>
    </source>
</evidence>
<dbReference type="GO" id="GO:0050380">
    <property type="term" value="F:undecaprenyl-diphosphatase activity"/>
    <property type="evidence" value="ECO:0007669"/>
    <property type="project" value="UniProtKB-EC"/>
</dbReference>
<dbReference type="AlphaFoldDB" id="A0A4R1Y9T3"/>
<keyword evidence="7" id="KW-1185">Reference proteome</keyword>
<comment type="catalytic activity">
    <reaction evidence="3">
        <text>di-trans,octa-cis-undecaprenyl diphosphate + H2O = di-trans,octa-cis-undecaprenyl phosphate + phosphate + H(+)</text>
        <dbReference type="Rhea" id="RHEA:28094"/>
        <dbReference type="ChEBI" id="CHEBI:15377"/>
        <dbReference type="ChEBI" id="CHEBI:15378"/>
        <dbReference type="ChEBI" id="CHEBI:43474"/>
        <dbReference type="ChEBI" id="CHEBI:58405"/>
        <dbReference type="ChEBI" id="CHEBI:60392"/>
        <dbReference type="EC" id="3.6.1.27"/>
    </reaction>
</comment>
<feature type="transmembrane region" description="Helical" evidence="4">
    <location>
        <begin position="147"/>
        <end position="166"/>
    </location>
</feature>
<dbReference type="Pfam" id="PF01569">
    <property type="entry name" value="PAP2"/>
    <property type="match status" value="1"/>
</dbReference>